<dbReference type="PANTHER" id="PTHR38934">
    <property type="entry name" value="HYPHALLY REGULATED CELL WALL PROTEIN 1"/>
    <property type="match status" value="1"/>
</dbReference>
<keyword evidence="7" id="KW-1185">Reference proteome</keyword>
<feature type="domain" description="EGF-like" evidence="5">
    <location>
        <begin position="758"/>
        <end position="790"/>
    </location>
</feature>
<proteinExistence type="predicted"/>
<keyword evidence="4" id="KW-0812">Transmembrane</keyword>
<organism evidence="6 7">
    <name type="scientific">Paramecium sonneborni</name>
    <dbReference type="NCBI Taxonomy" id="65129"/>
    <lineage>
        <taxon>Eukaryota</taxon>
        <taxon>Sar</taxon>
        <taxon>Alveolata</taxon>
        <taxon>Ciliophora</taxon>
        <taxon>Intramacronucleata</taxon>
        <taxon>Oligohymenophorea</taxon>
        <taxon>Peniculida</taxon>
        <taxon>Parameciidae</taxon>
        <taxon>Paramecium</taxon>
    </lineage>
</organism>
<accession>A0A8S1MZG0</accession>
<dbReference type="InterPro" id="IPR006212">
    <property type="entry name" value="Furin_repeat"/>
</dbReference>
<dbReference type="Proteomes" id="UP000692954">
    <property type="component" value="Unassembled WGS sequence"/>
</dbReference>
<dbReference type="InterPro" id="IPR000742">
    <property type="entry name" value="EGF"/>
</dbReference>
<feature type="transmembrane region" description="Helical" evidence="4">
    <location>
        <begin position="2232"/>
        <end position="2251"/>
    </location>
</feature>
<name>A0A8S1MZG0_9CILI</name>
<feature type="domain" description="EGF-like" evidence="5">
    <location>
        <begin position="342"/>
        <end position="384"/>
    </location>
</feature>
<dbReference type="SMART" id="SM00261">
    <property type="entry name" value="FU"/>
    <property type="match status" value="16"/>
</dbReference>
<sequence length="2342" mass="266809">MISMMKPLYAQYTLVSQSGINFLKGSNIYYSVFQGIRVFGGPYVWAQAKFQRIYNIIDPHHSITIAFYILYGPSFPTDGSFIYTIDNYAPVTKSKTSYFSTYSDGSRYDKVYQRISHNINTLTITWECFGLNNEPIKAYCGFYNYHIAVHYCQPYCLQCLDQNTCTQWNSTYDASIVRFSQSECESYQYFDRDSFRCLQCHSPCLTCTSKIDCQTCQSTFTQTKLGCICLMNQYEDQNQCFNCPIECTQCLSASYCLECLFINNRQLVNGQCNCLVGYYPIALNPQCQQCHQFCNTCTGPTSDECLTCSNIINIEQIGSTCRCPSGSYYSDPIKTCSFCHYSCSTCFRTTIEGCLTCNPALNRILKGLKCECAPGYYELNNVCTSCPTIIDTSLTECYKQCNNSQQIWHTNICNSCDSGFQLVSGECQPICGDLQIKGYEQCEDNNTIFDDLCYNCQFQCPLHCEICDQTTSLPCPDICGDGIITGNEQCEDGNSIQYDGCFNCQYQCQLQCTKCIKGECIECATNGWFIDPTVTPWQCRERCGDNIIVGTEQCEDGNSSDTDGCKDCKYFCRIGCSSCNFTNKTCLSCEFPGFTPVSYYCRNICGDGLVVVDPYGFYYEECDDGNTISGDGCSSSCYYQCQSISICTTCVSNRCELCASGYLLTTNKICVPICGDAILVTGEQCDDGLILPYKCQNCKVRCQSSCLTCSTTVLGCLTCKTGYTRIDYLCYSICGDQIVTEDEQCDDGNLILGDGCHFCQYTCQDECLNCIKGICYDCLDGYKLIQFKCYPICGNGIIQKNEQCEIQNQLQPSQNCKSCKFSCDMNCFLCLYGICQQCIDGYELSQNQQQCYESLQNTNFAIENCLIQIRNSCYKCQDHAYYDQVEQKCKSKESSLNFCQYYLKIQPDIYCSQCFEYCSLCNNNTCVDCQKGYYLDENQQCNSFCGDGILSHDEQCEINDQNCLSCMLEAPKLCELQFQNLCYQCEYGYYYNQYSNICESNCGDGIVSHDEDCEDNNYLDFDGCYQCKFSCSQYCINCQKDVCQECELGFFLYDGFCFNEEKDNECSTECKICQQARCLLCEKEYKFNEYGDCVPGCQEGCINCSYSQCLQCGMEYYLYDNKCILIEQCSVGLYLIQELLICESQCGDGFITGWEECDDQNSQQFDGCYQCKYECIENCIQCIQGECLYCSTEFNLIENQCLSKCQESCLNCVEGICQLCANGYFLNEYYKCTKIDCEYDFSCTQECGNGIIEAQEQCDDQNFINGDSCNNYCELTCDTNCISCIDGICLQCAEGWVFNLFLCKPICGDSIMVGNEECDDGNSISFDGCFQCQFQCIKFCEDCQQGVCQSCQTNFELDLSNNSCKPIQNQVLTYTQPDCKQYNNDQCIQCQAGYLDLITNVCIINYSMNKCTKNCKYCVLEKCLECEQGYYGNKCTPKCGDGLIVKEEECDDGSSYQLDSCLNCKYQCPEYCSKCAYGVCTQCYQGFYLDIVSNSCNSSCGDKILANDEVCDDGNELRYDGCFECKYQCQMECLDCQFGKCNLCESSLVLVQSKGICEQLKQCEGLTGLYYDVLKNDCLPQCGDGIIVGNEQCEDMNSIPYDGCYECKYQCDKLCTNCQKGECFECQNGYILEGQKCKTKCGDGIKIGEELCDDKNEIPRDGCTLCKIDPLFKCEEDTNLLSFCYKCQENCQDCNYNNNRVECLQCKKGYFLKDNTCNSCSEKCEECVNTPNNCTLCSTSDCKRCDNISGFYLNQQSKTCITKCGDNIIAGLEQCDDGNLIDQDGCNSKCLIEKEFVCQGGVCFVPPKKQIELTYSNSTTTSDFDLVFENLGLDSICDKLNIWIELFETNEFKYIISKKDNSTAEGYGGCEIKFNFFKTILESNLIHLIVPLKENKTRLIEETREIIITPRRLVYYNEEQQAQAQSVASASSSLTFILQLVGPLTIILGGFNFFWTILDILTWINNFYFLNVDYPLNVKIFFNQLEWGDIINIPDIISLNSPDDPYYFEAPPKFLEKDVNPLFLNNIQLFCGLILLALFAFFCSICILQMIENKYQPNLVSTHKIEIFSVSQVNKSVEVMSPQKSQMRTIRFKTKQMPSLINSIYKEVLWFKENFRAKLLQIIGLVFLDICLACVLQLQYTKNQEFIIIQLNILLAIIGVIFIVSVFQLYSFVCSQHQILYESQIFQNYYSSLYEGINTKQLLARKYCYVNLMRKALFIFFTVYFYDVPLLQTSLCCLTCFLNLALILYQNPFENRSVLIQTAIPDFCIFIIIFITVLLAIHDVSNIFSFDQKYMIGWIILFFIGFSILIQLIFLFQQFFQDMKARLIQLKDMICNQKNKKN</sequence>
<keyword evidence="4" id="KW-0472">Membrane</keyword>
<evidence type="ECO:0000256" key="1">
    <source>
        <dbReference type="ARBA" id="ARBA00022729"/>
    </source>
</evidence>
<evidence type="ECO:0000259" key="5">
    <source>
        <dbReference type="SMART" id="SM00181"/>
    </source>
</evidence>
<reference evidence="6" key="1">
    <citation type="submission" date="2021-01" db="EMBL/GenBank/DDBJ databases">
        <authorList>
            <consortium name="Genoscope - CEA"/>
            <person name="William W."/>
        </authorList>
    </citation>
    <scope>NUCLEOTIDE SEQUENCE</scope>
</reference>
<feature type="domain" description="EGF-like" evidence="5">
    <location>
        <begin position="396"/>
        <end position="428"/>
    </location>
</feature>
<feature type="domain" description="EGF-like" evidence="5">
    <location>
        <begin position="1606"/>
        <end position="1638"/>
    </location>
</feature>
<feature type="domain" description="EGF-like" evidence="5">
    <location>
        <begin position="1272"/>
        <end position="1304"/>
    </location>
</feature>
<comment type="caution">
    <text evidence="6">The sequence shown here is derived from an EMBL/GenBank/DDBJ whole genome shotgun (WGS) entry which is preliminary data.</text>
</comment>
<evidence type="ECO:0000313" key="7">
    <source>
        <dbReference type="Proteomes" id="UP000692954"/>
    </source>
</evidence>
<evidence type="ECO:0000256" key="3">
    <source>
        <dbReference type="ARBA" id="ARBA00023157"/>
    </source>
</evidence>
<keyword evidence="3" id="KW-1015">Disulfide bond</keyword>
<evidence type="ECO:0000256" key="2">
    <source>
        <dbReference type="ARBA" id="ARBA00022737"/>
    </source>
</evidence>
<feature type="transmembrane region" description="Helical" evidence="4">
    <location>
        <begin position="2294"/>
        <end position="2316"/>
    </location>
</feature>
<feature type="domain" description="EGF-like" evidence="5">
    <location>
        <begin position="1686"/>
        <end position="1718"/>
    </location>
</feature>
<evidence type="ECO:0000313" key="6">
    <source>
        <dbReference type="EMBL" id="CAD8085680.1"/>
    </source>
</evidence>
<feature type="transmembrane region" description="Helical" evidence="4">
    <location>
        <begin position="2027"/>
        <end position="2048"/>
    </location>
</feature>
<keyword evidence="1" id="KW-0732">Signal</keyword>
<feature type="domain" description="EGF-like" evidence="5">
    <location>
        <begin position="296"/>
        <end position="337"/>
    </location>
</feature>
<keyword evidence="4" id="KW-1133">Transmembrane helix</keyword>
<dbReference type="EMBL" id="CAJJDN010000048">
    <property type="protein sequence ID" value="CAD8085680.1"/>
    <property type="molecule type" value="Genomic_DNA"/>
</dbReference>
<dbReference type="OrthoDB" id="304718at2759"/>
<evidence type="ECO:0000256" key="4">
    <source>
        <dbReference type="SAM" id="Phobius"/>
    </source>
</evidence>
<dbReference type="NCBIfam" id="TIGR02232">
    <property type="entry name" value="myxo_disulf_rpt"/>
    <property type="match status" value="9"/>
</dbReference>
<feature type="domain" description="EGF-like" evidence="5">
    <location>
        <begin position="640"/>
        <end position="671"/>
    </location>
</feature>
<dbReference type="Pfam" id="PF13948">
    <property type="entry name" value="DUF4215"/>
    <property type="match status" value="16"/>
</dbReference>
<feature type="transmembrane region" description="Helical" evidence="4">
    <location>
        <begin position="2263"/>
        <end position="2282"/>
    </location>
</feature>
<protein>
    <recommendedName>
        <fullName evidence="5">EGF-like domain-containing protein</fullName>
    </recommendedName>
</protein>
<feature type="domain" description="EGF-like" evidence="5">
    <location>
        <begin position="1065"/>
        <end position="1094"/>
    </location>
</feature>
<keyword evidence="2" id="KW-0677">Repeat</keyword>
<feature type="domain" description="EGF-like" evidence="5">
    <location>
        <begin position="246"/>
        <end position="288"/>
    </location>
</feature>
<gene>
    <name evidence="6" type="ORF">PSON_ATCC_30995.1.T0480282</name>
</gene>
<feature type="domain" description="EGF-like" evidence="5">
    <location>
        <begin position="1200"/>
        <end position="1233"/>
    </location>
</feature>
<feature type="transmembrane region" description="Helical" evidence="4">
    <location>
        <begin position="2146"/>
        <end position="2170"/>
    </location>
</feature>
<dbReference type="SMART" id="SM00181">
    <property type="entry name" value="EGF"/>
    <property type="match status" value="12"/>
</dbReference>
<feature type="transmembrane region" description="Helical" evidence="4">
    <location>
        <begin position="2119"/>
        <end position="2140"/>
    </location>
</feature>
<feature type="domain" description="EGF-like" evidence="5">
    <location>
        <begin position="199"/>
        <end position="228"/>
    </location>
</feature>
<dbReference type="InterPro" id="IPR011936">
    <property type="entry name" value="Myxo_disulph_rpt"/>
</dbReference>
<dbReference type="PANTHER" id="PTHR38934:SF6">
    <property type="entry name" value="CHROMOSOME UNDETERMINED SCAFFOLD_176, WHOLE GENOME SHOTGUN SEQUENCE"/>
    <property type="match status" value="1"/>
</dbReference>